<evidence type="ECO:0000313" key="10">
    <source>
        <dbReference type="Proteomes" id="UP000553776"/>
    </source>
</evidence>
<dbReference type="InterPro" id="IPR010551">
    <property type="entry name" value="G6P_isomerase_prok"/>
</dbReference>
<keyword evidence="9" id="KW-0413">Isomerase</keyword>
<dbReference type="AlphaFoldDB" id="A0A841TZZ8"/>
<evidence type="ECO:0000256" key="5">
    <source>
        <dbReference type="ARBA" id="ARBA00022723"/>
    </source>
</evidence>
<protein>
    <recommendedName>
        <fullName evidence="3">glucose-6-phosphate isomerase</fullName>
        <ecNumber evidence="3">5.3.1.9</ecNumber>
    </recommendedName>
</protein>
<comment type="pathway">
    <text evidence="1">Carbohydrate degradation; glycolysis; D-glyceraldehyde 3-phosphate and glycerone phosphate from D-glucose: step 2/4.</text>
</comment>
<dbReference type="PANTHER" id="PTHR35848:SF6">
    <property type="entry name" value="CUPIN TYPE-2 DOMAIN-CONTAINING PROTEIN"/>
    <property type="match status" value="1"/>
</dbReference>
<dbReference type="RefSeq" id="WP_185137816.1">
    <property type="nucleotide sequence ID" value="NZ_JACJVR010000079.1"/>
</dbReference>
<dbReference type="Gene3D" id="2.60.120.10">
    <property type="entry name" value="Jelly Rolls"/>
    <property type="match status" value="1"/>
</dbReference>
<proteinExistence type="inferred from homology"/>
<keyword evidence="6" id="KW-0324">Glycolysis</keyword>
<evidence type="ECO:0000256" key="4">
    <source>
        <dbReference type="ARBA" id="ARBA00022432"/>
    </source>
</evidence>
<reference evidence="9 10" key="1">
    <citation type="submission" date="2020-08" db="EMBL/GenBank/DDBJ databases">
        <title>Cohnella phylogeny.</title>
        <authorList>
            <person name="Dunlap C."/>
        </authorList>
    </citation>
    <scope>NUCLEOTIDE SEQUENCE [LARGE SCALE GENOMIC DNA]</scope>
    <source>
        <strain evidence="9 10">DSM 25239</strain>
    </source>
</reference>
<gene>
    <name evidence="9" type="ORF">H7B90_20825</name>
</gene>
<evidence type="ECO:0000256" key="6">
    <source>
        <dbReference type="ARBA" id="ARBA00023152"/>
    </source>
</evidence>
<dbReference type="GO" id="GO:0006094">
    <property type="term" value="P:gluconeogenesis"/>
    <property type="evidence" value="ECO:0007669"/>
    <property type="project" value="UniProtKB-KW"/>
</dbReference>
<dbReference type="GO" id="GO:0005737">
    <property type="term" value="C:cytoplasm"/>
    <property type="evidence" value="ECO:0007669"/>
    <property type="project" value="InterPro"/>
</dbReference>
<dbReference type="PANTHER" id="PTHR35848">
    <property type="entry name" value="OXALATE-BINDING PROTEIN"/>
    <property type="match status" value="1"/>
</dbReference>
<keyword evidence="5" id="KW-0479">Metal-binding</keyword>
<dbReference type="Proteomes" id="UP000553776">
    <property type="component" value="Unassembled WGS sequence"/>
</dbReference>
<dbReference type="EMBL" id="JACJVR010000079">
    <property type="protein sequence ID" value="MBB6693846.1"/>
    <property type="molecule type" value="Genomic_DNA"/>
</dbReference>
<dbReference type="Pfam" id="PF06560">
    <property type="entry name" value="GPI"/>
    <property type="match status" value="1"/>
</dbReference>
<sequence>MSFAPNQANRATPANPANPDPFAVYFSLNNGLSDTKPSLKRYLTQMKGMYADDAATEALLAQGNPLLYEFHELGITETAGNLAFGTSIVYPGKVGDEYYMTKGHFHTVLDTAEVYYCIGGRGLMLMENPEGEWDAQEFSPGKAVYVPGRYAHRSVNTGTEPLITFYAFRADAGHDYGSIETKGFRKIVVEQGGKPAIVDNPKWA</sequence>
<comment type="caution">
    <text evidence="9">The sequence shown here is derived from an EMBL/GenBank/DDBJ whole genome shotgun (WGS) entry which is preliminary data.</text>
</comment>
<dbReference type="GO" id="GO:0046872">
    <property type="term" value="F:metal ion binding"/>
    <property type="evidence" value="ECO:0007669"/>
    <property type="project" value="UniProtKB-KW"/>
</dbReference>
<dbReference type="UniPathway" id="UPA00109">
    <property type="reaction ID" value="UER00181"/>
</dbReference>
<accession>A0A841TZZ8</accession>
<dbReference type="GO" id="GO:0006096">
    <property type="term" value="P:glycolytic process"/>
    <property type="evidence" value="ECO:0007669"/>
    <property type="project" value="UniProtKB-UniPathway"/>
</dbReference>
<organism evidence="9 10">
    <name type="scientific">Cohnella xylanilytica</name>
    <dbReference type="NCBI Taxonomy" id="557555"/>
    <lineage>
        <taxon>Bacteria</taxon>
        <taxon>Bacillati</taxon>
        <taxon>Bacillota</taxon>
        <taxon>Bacilli</taxon>
        <taxon>Bacillales</taxon>
        <taxon>Paenibacillaceae</taxon>
        <taxon>Cohnella</taxon>
    </lineage>
</organism>
<evidence type="ECO:0000313" key="9">
    <source>
        <dbReference type="EMBL" id="MBB6693846.1"/>
    </source>
</evidence>
<comment type="similarity">
    <text evidence="2">Belongs to the archaeal-type GPI family.</text>
</comment>
<dbReference type="InterPro" id="IPR014710">
    <property type="entry name" value="RmlC-like_jellyroll"/>
</dbReference>
<name>A0A841TZZ8_9BACL</name>
<evidence type="ECO:0000256" key="3">
    <source>
        <dbReference type="ARBA" id="ARBA00011952"/>
    </source>
</evidence>
<evidence type="ECO:0000256" key="2">
    <source>
        <dbReference type="ARBA" id="ARBA00006542"/>
    </source>
</evidence>
<keyword evidence="10" id="KW-1185">Reference proteome</keyword>
<dbReference type="GO" id="GO:0004347">
    <property type="term" value="F:glucose-6-phosphate isomerase activity"/>
    <property type="evidence" value="ECO:0007669"/>
    <property type="project" value="UniProtKB-EC"/>
</dbReference>
<dbReference type="CDD" id="cd02218">
    <property type="entry name" value="cupin_PGI"/>
    <property type="match status" value="1"/>
</dbReference>
<feature type="domain" description="Glucose-6-phosphate isomerase prokaryote" evidence="8">
    <location>
        <begin position="44"/>
        <end position="193"/>
    </location>
</feature>
<dbReference type="EC" id="5.3.1.9" evidence="3"/>
<dbReference type="InterPro" id="IPR051610">
    <property type="entry name" value="GPI/OXD"/>
</dbReference>
<evidence type="ECO:0000256" key="7">
    <source>
        <dbReference type="ARBA" id="ARBA00029321"/>
    </source>
</evidence>
<comment type="catalytic activity">
    <reaction evidence="7">
        <text>alpha-D-glucose 6-phosphate = beta-D-fructose 6-phosphate</text>
        <dbReference type="Rhea" id="RHEA:11816"/>
        <dbReference type="ChEBI" id="CHEBI:57634"/>
        <dbReference type="ChEBI" id="CHEBI:58225"/>
        <dbReference type="EC" id="5.3.1.9"/>
    </reaction>
</comment>
<dbReference type="SUPFAM" id="SSF51182">
    <property type="entry name" value="RmlC-like cupins"/>
    <property type="match status" value="1"/>
</dbReference>
<evidence type="ECO:0000259" key="8">
    <source>
        <dbReference type="Pfam" id="PF06560"/>
    </source>
</evidence>
<evidence type="ECO:0000256" key="1">
    <source>
        <dbReference type="ARBA" id="ARBA00004926"/>
    </source>
</evidence>
<keyword evidence="4" id="KW-0312">Gluconeogenesis</keyword>
<dbReference type="InterPro" id="IPR011051">
    <property type="entry name" value="RmlC_Cupin_sf"/>
</dbReference>